<feature type="coiled-coil region" evidence="1">
    <location>
        <begin position="18"/>
        <end position="45"/>
    </location>
</feature>
<gene>
    <name evidence="3" type="ORF">OEV82_09045</name>
</gene>
<dbReference type="CDD" id="cd00093">
    <property type="entry name" value="HTH_XRE"/>
    <property type="match status" value="1"/>
</dbReference>
<dbReference type="InterPro" id="IPR001387">
    <property type="entry name" value="Cro/C1-type_HTH"/>
</dbReference>
<dbReference type="Proteomes" id="UP001208656">
    <property type="component" value="Unassembled WGS sequence"/>
</dbReference>
<feature type="domain" description="HTH cro/C1-type" evidence="2">
    <location>
        <begin position="7"/>
        <end position="39"/>
    </location>
</feature>
<accession>A0ABT2WI08</accession>
<keyword evidence="1" id="KW-0175">Coiled coil</keyword>
<organism evidence="3 4">
    <name type="scientific">Pallidibacillus thermolactis</name>
    <dbReference type="NCBI Taxonomy" id="251051"/>
    <lineage>
        <taxon>Bacteria</taxon>
        <taxon>Bacillati</taxon>
        <taxon>Bacillota</taxon>
        <taxon>Bacilli</taxon>
        <taxon>Bacillales</taxon>
        <taxon>Bacillaceae</taxon>
        <taxon>Pallidibacillus</taxon>
    </lineage>
</organism>
<dbReference type="RefSeq" id="WP_263061670.1">
    <property type="nucleotide sequence ID" value="NZ_JAOUSE010000025.1"/>
</dbReference>
<dbReference type="InterPro" id="IPR010982">
    <property type="entry name" value="Lambda_DNA-bd_dom_sf"/>
</dbReference>
<protein>
    <submittedName>
        <fullName evidence="3">Helix-turn-helix domain-containing protein</fullName>
    </submittedName>
</protein>
<evidence type="ECO:0000259" key="2">
    <source>
        <dbReference type="PROSITE" id="PS50943"/>
    </source>
</evidence>
<proteinExistence type="predicted"/>
<evidence type="ECO:0000313" key="3">
    <source>
        <dbReference type="EMBL" id="MCU9594601.1"/>
    </source>
</evidence>
<name>A0ABT2WI08_9BACI</name>
<comment type="caution">
    <text evidence="3">The sequence shown here is derived from an EMBL/GenBank/DDBJ whole genome shotgun (WGS) entry which is preliminary data.</text>
</comment>
<dbReference type="SUPFAM" id="SSF47413">
    <property type="entry name" value="lambda repressor-like DNA-binding domains"/>
    <property type="match status" value="1"/>
</dbReference>
<evidence type="ECO:0000256" key="1">
    <source>
        <dbReference type="SAM" id="Coils"/>
    </source>
</evidence>
<dbReference type="Pfam" id="PF01381">
    <property type="entry name" value="HTH_3"/>
    <property type="match status" value="1"/>
</dbReference>
<evidence type="ECO:0000313" key="4">
    <source>
        <dbReference type="Proteomes" id="UP001208656"/>
    </source>
</evidence>
<dbReference type="PROSITE" id="PS50943">
    <property type="entry name" value="HTH_CROC1"/>
    <property type="match status" value="1"/>
</dbReference>
<dbReference type="SMART" id="SM00530">
    <property type="entry name" value="HTH_XRE"/>
    <property type="match status" value="1"/>
</dbReference>
<dbReference type="EMBL" id="JAOUSE010000025">
    <property type="protein sequence ID" value="MCU9594601.1"/>
    <property type="molecule type" value="Genomic_DNA"/>
</dbReference>
<dbReference type="Gene3D" id="1.10.260.40">
    <property type="entry name" value="lambda repressor-like DNA-binding domains"/>
    <property type="match status" value="1"/>
</dbReference>
<reference evidence="3 4" key="1">
    <citation type="submission" date="2022-10" db="EMBL/GenBank/DDBJ databases">
        <title>Description of Fervidibacillus gen. nov. in the family Fervidibacillaceae fam. nov. with two species, Fervidibacillus albus sp. nov., and Fervidibacillus halotolerans sp. nov., isolated from tidal flat sediments.</title>
        <authorList>
            <person name="Kwon K.K."/>
            <person name="Yang S.-H."/>
        </authorList>
    </citation>
    <scope>NUCLEOTIDE SEQUENCE [LARGE SCALE GENOMIC DNA]</scope>
    <source>
        <strain evidence="3 4">DSM 23332</strain>
    </source>
</reference>
<keyword evidence="4" id="KW-1185">Reference proteome</keyword>
<sequence>MEFGEILRKARLAKGYTQEEMAEKMNMSREAISKLERNRVALKAADFIRWFQVTDMPQIAAAMVCGADITSLTHLLNNLPTLLQAIGAAFALPILSIF</sequence>